<protein>
    <submittedName>
        <fullName evidence="2">Uncharacterized protein</fullName>
    </submittedName>
</protein>
<evidence type="ECO:0000313" key="3">
    <source>
        <dbReference type="Proteomes" id="UP000092627"/>
    </source>
</evidence>
<dbReference type="STRING" id="295068.MAQ5080_02383"/>
<name>A0A1A8THV9_9GAMM</name>
<accession>A0A1A8THV9</accession>
<keyword evidence="1" id="KW-0472">Membrane</keyword>
<feature type="transmembrane region" description="Helical" evidence="1">
    <location>
        <begin position="57"/>
        <end position="74"/>
    </location>
</feature>
<evidence type="ECO:0000256" key="1">
    <source>
        <dbReference type="SAM" id="Phobius"/>
    </source>
</evidence>
<dbReference type="Proteomes" id="UP000092627">
    <property type="component" value="Unassembled WGS sequence"/>
</dbReference>
<evidence type="ECO:0000313" key="2">
    <source>
        <dbReference type="EMBL" id="SBS32865.1"/>
    </source>
</evidence>
<gene>
    <name evidence="2" type="ORF">MAQ5080_02383</name>
</gene>
<sequence>MKTRRLPIMCSTRCHAAIPHLIFLSFYLMNGLFKLASLEEEGTPSLMSWKMTMKKPLLLLATTVTLTGCAGIMPTKSDQQFSSAVHSGDYTTAAQFALEESGYDPETQTVSDILWAIEAGAILNYAGDYELSNQVFDASEKSMKEVDQESTVSNLLQTGLSMVGNDAFLDYEQTLYDGVMTNTYKAWNFMHAGDYNNARVEWNRAEERQRRAAEFFAEQIKQQEEALEGEQGDNKFDPAEFVAKTLDSAETRKMLEAQGVTFDQWKPYEGYVNPYTTYSYGLNLLLNGKSASDYNKAADAFKRVYGLTNSKQVKADLDLAKSLAKGRSSTDNMVWVIFENGESMVKEEFRLDLPLFLFTEDVAYTGIALPRLKAREQAFPSIQVEGVKTEVIADMDKIIGAEFEKNYNSILTREITRTLLKTVAQKQINDSNPLAGFATGMLQSAVTSADTRTFTSLPKQYQTAHVKRKGDTVKVKAGNFEIPVALDTSATSHIIHVKAVSPTTEPLVRVINL</sequence>
<dbReference type="AlphaFoldDB" id="A0A1A8THV9"/>
<organism evidence="2 3">
    <name type="scientific">Marinomonas aquimarina</name>
    <dbReference type="NCBI Taxonomy" id="295068"/>
    <lineage>
        <taxon>Bacteria</taxon>
        <taxon>Pseudomonadati</taxon>
        <taxon>Pseudomonadota</taxon>
        <taxon>Gammaproteobacteria</taxon>
        <taxon>Oceanospirillales</taxon>
        <taxon>Oceanospirillaceae</taxon>
        <taxon>Marinomonas</taxon>
    </lineage>
</organism>
<proteinExistence type="predicted"/>
<keyword evidence="1" id="KW-0812">Transmembrane</keyword>
<dbReference type="EMBL" id="FLOC01000013">
    <property type="protein sequence ID" value="SBS32865.1"/>
    <property type="molecule type" value="Genomic_DNA"/>
</dbReference>
<keyword evidence="1" id="KW-1133">Transmembrane helix</keyword>
<keyword evidence="3" id="KW-1185">Reference proteome</keyword>
<reference evidence="2 3" key="1">
    <citation type="submission" date="2016-06" db="EMBL/GenBank/DDBJ databases">
        <authorList>
            <person name="Kjaerup R.B."/>
            <person name="Dalgaard T.S."/>
            <person name="Juul-Madsen H.R."/>
        </authorList>
    </citation>
    <scope>NUCLEOTIDE SEQUENCE [LARGE SCALE GENOMIC DNA]</scope>
    <source>
        <strain evidence="2 3">CECT 5080</strain>
    </source>
</reference>